<dbReference type="KEGG" id="lzh:D1B17_07600"/>
<evidence type="ECO:0000313" key="3">
    <source>
        <dbReference type="Proteomes" id="UP000267208"/>
    </source>
</evidence>
<sequence length="385" mass="45129">MKRITTEIRGDLLQIDTGFNGVRIDSFSSFLVTKGQFPSNDDIKNKFDAKGIESFTPKDFQSKSDKSGADSDAIFEKKSFKFPNDFFNNDKVFNDEYMFVGLNAAYRTEKKDYSGWGNFRDTERPTNTYKLYVQTNDKSFRGCYITDIIKSYEDSNSGNVMRNFFINDDEISFLNHPESTQNLDARRIDRLILGHYQDELLKAKNMLKKIDDDYKAKKPYVGKKYQLKESRVKEKSVLMRCCIENKKTLDNSLDIFIRECLIIQPKWLVVFGNDANEVLNKMVVSDYFKDKVNTIESQDEKSQFNVMDLLEHRRVEVTHYATQSVPLKKYQKGSGDKKKNKKSEKEERGHAFRDWYNYAPDELITKVDELKEKEKVRRSKESNNK</sequence>
<evidence type="ECO:0000313" key="2">
    <source>
        <dbReference type="EMBL" id="AYE38510.1"/>
    </source>
</evidence>
<reference evidence="3" key="1">
    <citation type="submission" date="2018-08" db="EMBL/GenBank/DDBJ databases">
        <title>Genome of Lactobacillus sp. HBUAS52074.</title>
        <authorList>
            <person name="Guo Z."/>
            <person name="Zhang Z.D."/>
        </authorList>
    </citation>
    <scope>NUCLEOTIDE SEQUENCE [LARGE SCALE GENOMIC DNA]</scope>
    <source>
        <strain evidence="3">HBUAS52074</strain>
    </source>
</reference>
<dbReference type="OrthoDB" id="2276328at2"/>
<organism evidence="2 3">
    <name type="scientific">Companilactobacillus zhachilii</name>
    <dbReference type="NCBI Taxonomy" id="2304606"/>
    <lineage>
        <taxon>Bacteria</taxon>
        <taxon>Bacillati</taxon>
        <taxon>Bacillota</taxon>
        <taxon>Bacilli</taxon>
        <taxon>Lactobacillales</taxon>
        <taxon>Lactobacillaceae</taxon>
        <taxon>Companilactobacillus</taxon>
    </lineage>
</organism>
<protein>
    <submittedName>
        <fullName evidence="2">Uncharacterized protein</fullName>
    </submittedName>
</protein>
<feature type="region of interest" description="Disordered" evidence="1">
    <location>
        <begin position="328"/>
        <end position="348"/>
    </location>
</feature>
<proteinExistence type="predicted"/>
<dbReference type="AlphaFoldDB" id="A0A386PVK5"/>
<gene>
    <name evidence="2" type="ORF">D1B17_07600</name>
</gene>
<accession>A0A386PVK5</accession>
<dbReference type="RefSeq" id="WP_120142754.1">
    <property type="nucleotide sequence ID" value="NZ_CP031933.2"/>
</dbReference>
<dbReference type="EMBL" id="CP031933">
    <property type="protein sequence ID" value="AYE38510.1"/>
    <property type="molecule type" value="Genomic_DNA"/>
</dbReference>
<dbReference type="Proteomes" id="UP000267208">
    <property type="component" value="Chromosome"/>
</dbReference>
<name>A0A386PVK5_9LACO</name>
<keyword evidence="3" id="KW-1185">Reference proteome</keyword>
<evidence type="ECO:0000256" key="1">
    <source>
        <dbReference type="SAM" id="MobiDB-lite"/>
    </source>
</evidence>